<protein>
    <submittedName>
        <fullName evidence="1">Uncharacterized protein</fullName>
    </submittedName>
</protein>
<accession>A0A7R9IDY7</accession>
<gene>
    <name evidence="1" type="ORF">TTEB3V08_LOCUS4605</name>
</gene>
<sequence>MRPLKGSGQGYIKQALGFLHVYSTTLVQQTHTMERIVRFVVAMATVVTLAAAASSFKKPEYLESCPRNDNACLKKLLQVLIPKLSKVAHAVGRNKHGCTQFDEYFALSTLNDQQFGLGWKGMLVKAAVSVSENVSITVGPHGLKYNGLCRFMEPILANLILPFVLHLQPHFVVSMGDNIRGNVSVINSDTYALSKIRINDVRERQGAPRGWVTLRPSVKLLNNAVGCLHHWPLSVHCLHHLPLSVHCLHHLPLYVHCLHHLTLSVHCLHHLMLSVHCLHHLTLSVHCLHHLMLSVHRHLNPTTKQCIDI</sequence>
<name>A0A7R9IDY7_9NEOP</name>
<dbReference type="EMBL" id="OE001329">
    <property type="protein sequence ID" value="CAD7456578.1"/>
    <property type="molecule type" value="Genomic_DNA"/>
</dbReference>
<organism evidence="1">
    <name type="scientific">Timema tahoe</name>
    <dbReference type="NCBI Taxonomy" id="61484"/>
    <lineage>
        <taxon>Eukaryota</taxon>
        <taxon>Metazoa</taxon>
        <taxon>Ecdysozoa</taxon>
        <taxon>Arthropoda</taxon>
        <taxon>Hexapoda</taxon>
        <taxon>Insecta</taxon>
        <taxon>Pterygota</taxon>
        <taxon>Neoptera</taxon>
        <taxon>Polyneoptera</taxon>
        <taxon>Phasmatodea</taxon>
        <taxon>Timematodea</taxon>
        <taxon>Timematoidea</taxon>
        <taxon>Timematidae</taxon>
        <taxon>Timema</taxon>
    </lineage>
</organism>
<proteinExistence type="predicted"/>
<evidence type="ECO:0000313" key="1">
    <source>
        <dbReference type="EMBL" id="CAD7456578.1"/>
    </source>
</evidence>
<reference evidence="1" key="1">
    <citation type="submission" date="2020-11" db="EMBL/GenBank/DDBJ databases">
        <authorList>
            <person name="Tran Van P."/>
        </authorList>
    </citation>
    <scope>NUCLEOTIDE SEQUENCE</scope>
</reference>
<dbReference type="AlphaFoldDB" id="A0A7R9IDY7"/>